<reference evidence="3" key="1">
    <citation type="submission" date="2024-05" db="EMBL/GenBank/DDBJ databases">
        <title>30 novel species of actinomycetes from the DSMZ collection.</title>
        <authorList>
            <person name="Nouioui I."/>
        </authorList>
    </citation>
    <scope>NUCLEOTIDE SEQUENCE</scope>
    <source>
        <strain evidence="3">DSM 3412</strain>
    </source>
</reference>
<comment type="caution">
    <text evidence="3">The sequence shown here is derived from an EMBL/GenBank/DDBJ whole genome shotgun (WGS) entry which is preliminary data.</text>
</comment>
<evidence type="ECO:0000313" key="3">
    <source>
        <dbReference type="EMBL" id="MDT0570957.1"/>
    </source>
</evidence>
<accession>A0ABU2Z2Z7</accession>
<name>A0ABU2Z2Z7_9ACTN</name>
<keyword evidence="4" id="KW-1185">Reference proteome</keyword>
<feature type="compositionally biased region" description="Acidic residues" evidence="1">
    <location>
        <begin position="40"/>
        <end position="58"/>
    </location>
</feature>
<organism evidence="3 4">
    <name type="scientific">Streptomyces gottesmaniae</name>
    <dbReference type="NCBI Taxonomy" id="3075518"/>
    <lineage>
        <taxon>Bacteria</taxon>
        <taxon>Bacillati</taxon>
        <taxon>Actinomycetota</taxon>
        <taxon>Actinomycetes</taxon>
        <taxon>Kitasatosporales</taxon>
        <taxon>Streptomycetaceae</taxon>
        <taxon>Streptomyces</taxon>
    </lineage>
</organism>
<sequence>MNIRTRSASTSAAAVLLLCFTTVGTATAADAPPGESVVASEDDTTEINDRQDWEDETEQPVLDREPQRCEMSGTWIKITSKQAYHIPSWWNGTSYKDGPGGTMTVSVTKSGTITAEVSTTAEVEASMVVASAKSSISYKISGSATITTGHTYSRTISSNKKYGHMRYGSWGYKVKWKQYRAKSNGCGATQIGSGTATLPTKETGWKYWETSS</sequence>
<evidence type="ECO:0000256" key="1">
    <source>
        <dbReference type="SAM" id="MobiDB-lite"/>
    </source>
</evidence>
<dbReference type="Proteomes" id="UP001180737">
    <property type="component" value="Unassembled WGS sequence"/>
</dbReference>
<gene>
    <name evidence="3" type="ORF">RM704_26435</name>
</gene>
<protein>
    <submittedName>
        <fullName evidence="3">Uncharacterized protein</fullName>
    </submittedName>
</protein>
<feature type="chain" id="PRO_5045725054" evidence="2">
    <location>
        <begin position="29"/>
        <end position="212"/>
    </location>
</feature>
<dbReference type="RefSeq" id="WP_311591312.1">
    <property type="nucleotide sequence ID" value="NZ_JAVRFJ010000025.1"/>
</dbReference>
<proteinExistence type="predicted"/>
<feature type="signal peptide" evidence="2">
    <location>
        <begin position="1"/>
        <end position="28"/>
    </location>
</feature>
<dbReference type="EMBL" id="JAVRFJ010000025">
    <property type="protein sequence ID" value="MDT0570957.1"/>
    <property type="molecule type" value="Genomic_DNA"/>
</dbReference>
<evidence type="ECO:0000256" key="2">
    <source>
        <dbReference type="SAM" id="SignalP"/>
    </source>
</evidence>
<feature type="region of interest" description="Disordered" evidence="1">
    <location>
        <begin position="29"/>
        <end position="59"/>
    </location>
</feature>
<evidence type="ECO:0000313" key="4">
    <source>
        <dbReference type="Proteomes" id="UP001180737"/>
    </source>
</evidence>
<keyword evidence="2" id="KW-0732">Signal</keyword>